<dbReference type="EMBL" id="MU069440">
    <property type="protein sequence ID" value="KAF5843577.1"/>
    <property type="molecule type" value="Genomic_DNA"/>
</dbReference>
<keyword evidence="2" id="KW-1185">Reference proteome</keyword>
<accession>A0ABQ7H9P3</accession>
<sequence>MMKVCMRDALAERICVDSACKSGRSGVDERIALCHACMRAGTAWTITKQVIYTICTQGAKVRWMREVHFTMQVLVEHDIEYIGEEWDAREKSTYRASAAAGMRMRKASEWF</sequence>
<evidence type="ECO:0008006" key="3">
    <source>
        <dbReference type="Google" id="ProtNLM"/>
    </source>
</evidence>
<name>A0ABQ7H9P3_DUNSA</name>
<proteinExistence type="predicted"/>
<dbReference type="Proteomes" id="UP000815325">
    <property type="component" value="Unassembled WGS sequence"/>
</dbReference>
<organism evidence="1 2">
    <name type="scientific">Dunaliella salina</name>
    <name type="common">Green alga</name>
    <name type="synonym">Protococcus salinus</name>
    <dbReference type="NCBI Taxonomy" id="3046"/>
    <lineage>
        <taxon>Eukaryota</taxon>
        <taxon>Viridiplantae</taxon>
        <taxon>Chlorophyta</taxon>
        <taxon>core chlorophytes</taxon>
        <taxon>Chlorophyceae</taxon>
        <taxon>CS clade</taxon>
        <taxon>Chlamydomonadales</taxon>
        <taxon>Dunaliellaceae</taxon>
        <taxon>Dunaliella</taxon>
    </lineage>
</organism>
<protein>
    <recommendedName>
        <fullName evidence="3">Encoded protein</fullName>
    </recommendedName>
</protein>
<evidence type="ECO:0000313" key="1">
    <source>
        <dbReference type="EMBL" id="KAF5843577.1"/>
    </source>
</evidence>
<evidence type="ECO:0000313" key="2">
    <source>
        <dbReference type="Proteomes" id="UP000815325"/>
    </source>
</evidence>
<reference evidence="1" key="1">
    <citation type="submission" date="2017-08" db="EMBL/GenBank/DDBJ databases">
        <authorList>
            <person name="Polle J.E."/>
            <person name="Barry K."/>
            <person name="Cushman J."/>
            <person name="Schmutz J."/>
            <person name="Tran D."/>
            <person name="Hathwaick L.T."/>
            <person name="Yim W.C."/>
            <person name="Jenkins J."/>
            <person name="Mckie-Krisberg Z.M."/>
            <person name="Prochnik S."/>
            <person name="Lindquist E."/>
            <person name="Dockter R.B."/>
            <person name="Adam C."/>
            <person name="Molina H."/>
            <person name="Bunkerborg J."/>
            <person name="Jin E."/>
            <person name="Buchheim M."/>
            <person name="Magnuson J."/>
        </authorList>
    </citation>
    <scope>NUCLEOTIDE SEQUENCE</scope>
    <source>
        <strain evidence="1">CCAP 19/18</strain>
    </source>
</reference>
<gene>
    <name evidence="1" type="ORF">DUNSADRAFT_12839</name>
</gene>
<comment type="caution">
    <text evidence="1">The sequence shown here is derived from an EMBL/GenBank/DDBJ whole genome shotgun (WGS) entry which is preliminary data.</text>
</comment>